<reference evidence="1 2" key="1">
    <citation type="journal article" date="2021" name="Hortic Res">
        <title>The domestication of Cucurbita argyrosperma as revealed by the genome of its wild relative.</title>
        <authorList>
            <person name="Barrera-Redondo J."/>
            <person name="Sanchez-de la Vega G."/>
            <person name="Aguirre-Liguori J.A."/>
            <person name="Castellanos-Morales G."/>
            <person name="Gutierrez-Guerrero Y.T."/>
            <person name="Aguirre-Dugua X."/>
            <person name="Aguirre-Planter E."/>
            <person name="Tenaillon M.I."/>
            <person name="Lira-Saade R."/>
            <person name="Eguiarte L.E."/>
        </authorList>
    </citation>
    <scope>NUCLEOTIDE SEQUENCE [LARGE SCALE GENOMIC DNA]</scope>
    <source>
        <strain evidence="1">JBR-2021</strain>
    </source>
</reference>
<comment type="caution">
    <text evidence="1">The sequence shown here is derived from an EMBL/GenBank/DDBJ whole genome shotgun (WGS) entry which is preliminary data.</text>
</comment>
<proteinExistence type="predicted"/>
<keyword evidence="2" id="KW-1185">Reference proteome</keyword>
<organism evidence="1 2">
    <name type="scientific">Cucurbita argyrosperma subsp. sororia</name>
    <dbReference type="NCBI Taxonomy" id="37648"/>
    <lineage>
        <taxon>Eukaryota</taxon>
        <taxon>Viridiplantae</taxon>
        <taxon>Streptophyta</taxon>
        <taxon>Embryophyta</taxon>
        <taxon>Tracheophyta</taxon>
        <taxon>Spermatophyta</taxon>
        <taxon>Magnoliopsida</taxon>
        <taxon>eudicotyledons</taxon>
        <taxon>Gunneridae</taxon>
        <taxon>Pentapetalae</taxon>
        <taxon>rosids</taxon>
        <taxon>fabids</taxon>
        <taxon>Cucurbitales</taxon>
        <taxon>Cucurbitaceae</taxon>
        <taxon>Cucurbiteae</taxon>
        <taxon>Cucurbita</taxon>
    </lineage>
</organism>
<sequence>MIVKFSYALVKFELNSPFLKNLRDEYEYVETVGRVNQKQKSEREIVHIDSGEELRDAIGKRVEYKTRSKVNKVEIQPCSSLLHLPLPENRAIPENLPLPENRAIAIYTPTN</sequence>
<dbReference type="Proteomes" id="UP000685013">
    <property type="component" value="Chromosome 1"/>
</dbReference>
<protein>
    <submittedName>
        <fullName evidence="1">Uncharacterized protein</fullName>
    </submittedName>
</protein>
<dbReference type="EMBL" id="JAGKQH010000001">
    <property type="protein sequence ID" value="KAG6608307.1"/>
    <property type="molecule type" value="Genomic_DNA"/>
</dbReference>
<gene>
    <name evidence="1" type="ORF">SDJN03_01649</name>
</gene>
<evidence type="ECO:0000313" key="2">
    <source>
        <dbReference type="Proteomes" id="UP000685013"/>
    </source>
</evidence>
<dbReference type="AlphaFoldDB" id="A0AAV6P9W6"/>
<name>A0AAV6P9W6_9ROSI</name>
<evidence type="ECO:0000313" key="1">
    <source>
        <dbReference type="EMBL" id="KAG6608307.1"/>
    </source>
</evidence>
<feature type="non-terminal residue" evidence="1">
    <location>
        <position position="1"/>
    </location>
</feature>
<accession>A0AAV6P9W6</accession>